<gene>
    <name evidence="3" type="ORF">MAR_024055</name>
</gene>
<accession>A0ABY7DPQ5</accession>
<reference evidence="3" key="1">
    <citation type="submission" date="2022-11" db="EMBL/GenBank/DDBJ databases">
        <title>Centuries of genome instability and evolution in soft-shell clam transmissible cancer (bioRxiv).</title>
        <authorList>
            <person name="Hart S.F.M."/>
            <person name="Yonemitsu M.A."/>
            <person name="Giersch R.M."/>
            <person name="Beal B.F."/>
            <person name="Arriagada G."/>
            <person name="Davis B.W."/>
            <person name="Ostrander E.A."/>
            <person name="Goff S.P."/>
            <person name="Metzger M.J."/>
        </authorList>
    </citation>
    <scope>NUCLEOTIDE SEQUENCE</scope>
    <source>
        <strain evidence="3">MELC-2E11</strain>
        <tissue evidence="3">Siphon/mantle</tissue>
    </source>
</reference>
<organism evidence="3 4">
    <name type="scientific">Mya arenaria</name>
    <name type="common">Soft-shell clam</name>
    <dbReference type="NCBI Taxonomy" id="6604"/>
    <lineage>
        <taxon>Eukaryota</taxon>
        <taxon>Metazoa</taxon>
        <taxon>Spiralia</taxon>
        <taxon>Lophotrochozoa</taxon>
        <taxon>Mollusca</taxon>
        <taxon>Bivalvia</taxon>
        <taxon>Autobranchia</taxon>
        <taxon>Heteroconchia</taxon>
        <taxon>Euheterodonta</taxon>
        <taxon>Imparidentia</taxon>
        <taxon>Neoheterodontei</taxon>
        <taxon>Myida</taxon>
        <taxon>Myoidea</taxon>
        <taxon>Myidae</taxon>
        <taxon>Mya</taxon>
    </lineage>
</organism>
<evidence type="ECO:0000313" key="4">
    <source>
        <dbReference type="Proteomes" id="UP001164746"/>
    </source>
</evidence>
<dbReference type="Pfam" id="PF13833">
    <property type="entry name" value="EF-hand_8"/>
    <property type="match status" value="1"/>
</dbReference>
<dbReference type="PANTHER" id="PTHR23048">
    <property type="entry name" value="MYOSIN LIGHT CHAIN 1, 3"/>
    <property type="match status" value="1"/>
</dbReference>
<keyword evidence="4" id="KW-1185">Reference proteome</keyword>
<proteinExistence type="predicted"/>
<evidence type="ECO:0000256" key="1">
    <source>
        <dbReference type="ARBA" id="ARBA00022737"/>
    </source>
</evidence>
<name>A0ABY7DPQ5_MYAAR</name>
<evidence type="ECO:0000313" key="3">
    <source>
        <dbReference type="EMBL" id="WAQ99682.1"/>
    </source>
</evidence>
<dbReference type="EMBL" id="CP111014">
    <property type="protein sequence ID" value="WAQ99682.1"/>
    <property type="molecule type" value="Genomic_DNA"/>
</dbReference>
<keyword evidence="1" id="KW-0677">Repeat</keyword>
<dbReference type="InterPro" id="IPR011992">
    <property type="entry name" value="EF-hand-dom_pair"/>
</dbReference>
<dbReference type="InterPro" id="IPR050230">
    <property type="entry name" value="CALM/Myosin/TropC-like"/>
</dbReference>
<dbReference type="InterPro" id="IPR002048">
    <property type="entry name" value="EF_hand_dom"/>
</dbReference>
<dbReference type="PROSITE" id="PS50222">
    <property type="entry name" value="EF_HAND_2"/>
    <property type="match status" value="2"/>
</dbReference>
<dbReference type="SUPFAM" id="SSF47473">
    <property type="entry name" value="EF-hand"/>
    <property type="match status" value="2"/>
</dbReference>
<dbReference type="PANTHER" id="PTHR23048:SF0">
    <property type="entry name" value="CALMODULIN LIKE 3"/>
    <property type="match status" value="1"/>
</dbReference>
<dbReference type="Proteomes" id="UP001164746">
    <property type="component" value="Chromosome 3"/>
</dbReference>
<dbReference type="SMART" id="SM00054">
    <property type="entry name" value="EFh"/>
    <property type="match status" value="2"/>
</dbReference>
<evidence type="ECO:0000259" key="2">
    <source>
        <dbReference type="PROSITE" id="PS50222"/>
    </source>
</evidence>
<feature type="domain" description="EF-hand" evidence="2">
    <location>
        <begin position="8"/>
        <end position="43"/>
    </location>
</feature>
<dbReference type="Gene3D" id="1.10.238.10">
    <property type="entry name" value="EF-hand"/>
    <property type="match status" value="3"/>
</dbReference>
<sequence length="286" mass="32090">MSESLPDNVKEALKVAFEDIDVEHTGAIRKSELRSTLQLIGQNPTAEETATFLERAGNGTWTLDEFLTYVEDHVTIKTPEAVDAELMEAFDKFAEGSDFCISREEFRKVMTKIGDEPLSEVDADSLLASLASLETDGLLNIAVATTAFENLEERRKGLIRSDRGTLTEAVRLTGLNPTRHEMDQLISVSDLGDTVSKDEFLNMVAQLEWTQPEVTKRVLHGDFAMFIDKNSQTISDEELIHILTREGHETLTTEEAMLIVQRFDRDAQGDLDLQDLIEQMLSVNPR</sequence>
<protein>
    <submittedName>
        <fullName evidence="3">TNNC2-like protein</fullName>
    </submittedName>
</protein>
<feature type="domain" description="EF-hand" evidence="2">
    <location>
        <begin position="81"/>
        <end position="116"/>
    </location>
</feature>